<evidence type="ECO:0000256" key="2">
    <source>
        <dbReference type="ARBA" id="ARBA00004173"/>
    </source>
</evidence>
<dbReference type="Gene3D" id="3.40.50.1220">
    <property type="entry name" value="TPP-binding domain"/>
    <property type="match status" value="1"/>
</dbReference>
<evidence type="ECO:0000256" key="3">
    <source>
        <dbReference type="ARBA" id="ARBA00006924"/>
    </source>
</evidence>
<dbReference type="PANTHER" id="PTHR11085">
    <property type="entry name" value="NAD-DEPENDENT PROTEIN DEACYLASE SIRTUIN-5, MITOCHONDRIAL-RELATED"/>
    <property type="match status" value="1"/>
</dbReference>
<reference evidence="13" key="2">
    <citation type="submission" date="2023-06" db="EMBL/GenBank/DDBJ databases">
        <authorList>
            <person name="Kobayashi Y."/>
            <person name="Kayamori A."/>
            <person name="Aoki K."/>
            <person name="Shiwa Y."/>
            <person name="Fujita N."/>
            <person name="Sugita T."/>
            <person name="Iwasaki W."/>
            <person name="Tanaka N."/>
            <person name="Takashima M."/>
        </authorList>
    </citation>
    <scope>NUCLEOTIDE SEQUENCE</scope>
    <source>
        <strain evidence="13">HIS016</strain>
    </source>
</reference>
<dbReference type="Gene3D" id="3.30.1600.10">
    <property type="entry name" value="SIR2/SIRT2 'Small Domain"/>
    <property type="match status" value="1"/>
</dbReference>
<dbReference type="PANTHER" id="PTHR11085:SF9">
    <property type="entry name" value="NAD-DEPENDENT PROTEIN DEACETYLASE SIRTUIN-1"/>
    <property type="match status" value="1"/>
</dbReference>
<protein>
    <recommendedName>
        <fullName evidence="12">Deacetylase sirtuin-type domain-containing protein</fullName>
    </recommendedName>
</protein>
<feature type="region of interest" description="Disordered" evidence="11">
    <location>
        <begin position="504"/>
        <end position="606"/>
    </location>
</feature>
<dbReference type="GO" id="GO:0070403">
    <property type="term" value="F:NAD+ binding"/>
    <property type="evidence" value="ECO:0007669"/>
    <property type="project" value="InterPro"/>
</dbReference>
<evidence type="ECO:0000256" key="1">
    <source>
        <dbReference type="ARBA" id="ARBA00001947"/>
    </source>
</evidence>
<feature type="binding site" evidence="10">
    <location>
        <position position="291"/>
    </location>
    <ligand>
        <name>Zn(2+)</name>
        <dbReference type="ChEBI" id="CHEBI:29105"/>
    </ligand>
</feature>
<comment type="similarity">
    <text evidence="3">Belongs to the sirtuin family. Class I subfamily.</text>
</comment>
<keyword evidence="14" id="KW-1185">Reference proteome</keyword>
<dbReference type="InterPro" id="IPR050134">
    <property type="entry name" value="NAD-dep_sirtuin_deacylases"/>
</dbReference>
<feature type="compositionally biased region" description="Acidic residues" evidence="11">
    <location>
        <begin position="345"/>
        <end position="356"/>
    </location>
</feature>
<organism evidence="13 14">
    <name type="scientific">Cutaneotrichosporon spelunceum</name>
    <dbReference type="NCBI Taxonomy" id="1672016"/>
    <lineage>
        <taxon>Eukaryota</taxon>
        <taxon>Fungi</taxon>
        <taxon>Dikarya</taxon>
        <taxon>Basidiomycota</taxon>
        <taxon>Agaricomycotina</taxon>
        <taxon>Tremellomycetes</taxon>
        <taxon>Trichosporonales</taxon>
        <taxon>Trichosporonaceae</taxon>
        <taxon>Cutaneotrichosporon</taxon>
    </lineage>
</organism>
<evidence type="ECO:0000256" key="6">
    <source>
        <dbReference type="ARBA" id="ARBA00022833"/>
    </source>
</evidence>
<evidence type="ECO:0000256" key="5">
    <source>
        <dbReference type="ARBA" id="ARBA00022723"/>
    </source>
</evidence>
<feature type="compositionally biased region" description="Acidic residues" evidence="11">
    <location>
        <begin position="506"/>
        <end position="521"/>
    </location>
</feature>
<keyword evidence="4" id="KW-0808">Transferase</keyword>
<evidence type="ECO:0000256" key="9">
    <source>
        <dbReference type="ARBA" id="ARBA00023128"/>
    </source>
</evidence>
<feature type="binding site" evidence="10">
    <location>
        <position position="294"/>
    </location>
    <ligand>
        <name>Zn(2+)</name>
        <dbReference type="ChEBI" id="CHEBI:29105"/>
    </ligand>
</feature>
<keyword evidence="8" id="KW-0520">NAD</keyword>
<feature type="region of interest" description="Disordered" evidence="11">
    <location>
        <begin position="1"/>
        <end position="60"/>
    </location>
</feature>
<accession>A0AAD3YAG1</accession>
<evidence type="ECO:0000313" key="13">
    <source>
        <dbReference type="EMBL" id="GMK54684.1"/>
    </source>
</evidence>
<gene>
    <name evidence="13" type="primary">SIR2</name>
    <name evidence="13" type="ORF">CspeluHIS016_0112700</name>
</gene>
<dbReference type="PROSITE" id="PS50305">
    <property type="entry name" value="SIRTUIN"/>
    <property type="match status" value="1"/>
</dbReference>
<comment type="caution">
    <text evidence="13">The sequence shown here is derived from an EMBL/GenBank/DDBJ whole genome shotgun (WGS) entry which is preliminary data.</text>
</comment>
<feature type="active site" description="Proton acceptor" evidence="10">
    <location>
        <position position="283"/>
    </location>
</feature>
<dbReference type="SUPFAM" id="SSF52467">
    <property type="entry name" value="DHS-like NAD/FAD-binding domain"/>
    <property type="match status" value="1"/>
</dbReference>
<feature type="domain" description="Deacetylase sirtuin-type" evidence="12">
    <location>
        <begin position="155"/>
        <end position="455"/>
    </location>
</feature>
<comment type="subcellular location">
    <subcellularLocation>
        <location evidence="2">Mitochondrion</location>
    </subcellularLocation>
</comment>
<dbReference type="GO" id="GO:0005739">
    <property type="term" value="C:mitochondrion"/>
    <property type="evidence" value="ECO:0007669"/>
    <property type="project" value="UniProtKB-SubCell"/>
</dbReference>
<evidence type="ECO:0000256" key="7">
    <source>
        <dbReference type="ARBA" id="ARBA00022946"/>
    </source>
</evidence>
<name>A0AAD3YAG1_9TREE</name>
<evidence type="ECO:0000256" key="11">
    <source>
        <dbReference type="SAM" id="MobiDB-lite"/>
    </source>
</evidence>
<reference evidence="13" key="1">
    <citation type="journal article" date="2023" name="BMC Genomics">
        <title>Chromosome-level genome assemblies of Cutaneotrichosporon spp. (Trichosporonales, Basidiomycota) reveal imbalanced evolution between nucleotide sequences and chromosome synteny.</title>
        <authorList>
            <person name="Kobayashi Y."/>
            <person name="Kayamori A."/>
            <person name="Aoki K."/>
            <person name="Shiwa Y."/>
            <person name="Matsutani M."/>
            <person name="Fujita N."/>
            <person name="Sugita T."/>
            <person name="Iwasaki W."/>
            <person name="Tanaka N."/>
            <person name="Takashima M."/>
        </authorList>
    </citation>
    <scope>NUCLEOTIDE SEQUENCE</scope>
    <source>
        <strain evidence="13">HIS016</strain>
    </source>
</reference>
<feature type="region of interest" description="Disordered" evidence="11">
    <location>
        <begin position="338"/>
        <end position="359"/>
    </location>
</feature>
<evidence type="ECO:0000256" key="8">
    <source>
        <dbReference type="ARBA" id="ARBA00023027"/>
    </source>
</evidence>
<comment type="cofactor">
    <cofactor evidence="1">
        <name>Zn(2+)</name>
        <dbReference type="ChEBI" id="CHEBI:29105"/>
    </cofactor>
</comment>
<evidence type="ECO:0000313" key="14">
    <source>
        <dbReference type="Proteomes" id="UP001222932"/>
    </source>
</evidence>
<dbReference type="Proteomes" id="UP001222932">
    <property type="component" value="Unassembled WGS sequence"/>
</dbReference>
<dbReference type="GO" id="GO:0046970">
    <property type="term" value="F:histone H4K16 deacetylase activity, NAD-dependent"/>
    <property type="evidence" value="ECO:0007669"/>
    <property type="project" value="TreeGrafter"/>
</dbReference>
<keyword evidence="6 10" id="KW-0862">Zinc</keyword>
<feature type="compositionally biased region" description="Basic and acidic residues" evidence="11">
    <location>
        <begin position="17"/>
        <end position="37"/>
    </location>
</feature>
<evidence type="ECO:0000259" key="12">
    <source>
        <dbReference type="PROSITE" id="PS50305"/>
    </source>
</evidence>
<dbReference type="InterPro" id="IPR026590">
    <property type="entry name" value="Ssirtuin_cat_dom"/>
</dbReference>
<dbReference type="InterPro" id="IPR026591">
    <property type="entry name" value="Sirtuin_cat_small_dom_sf"/>
</dbReference>
<dbReference type="GO" id="GO:0046872">
    <property type="term" value="F:metal ion binding"/>
    <property type="evidence" value="ECO:0007669"/>
    <property type="project" value="UniProtKB-KW"/>
</dbReference>
<keyword evidence="5 10" id="KW-0479">Metal-binding</keyword>
<feature type="binding site" evidence="10">
    <location>
        <position position="318"/>
    </location>
    <ligand>
        <name>Zn(2+)</name>
        <dbReference type="ChEBI" id="CHEBI:29105"/>
    </ligand>
</feature>
<evidence type="ECO:0000256" key="4">
    <source>
        <dbReference type="ARBA" id="ARBA00022679"/>
    </source>
</evidence>
<feature type="binding site" evidence="10">
    <location>
        <position position="315"/>
    </location>
    <ligand>
        <name>Zn(2+)</name>
        <dbReference type="ChEBI" id="CHEBI:29105"/>
    </ligand>
</feature>
<dbReference type="AlphaFoldDB" id="A0AAD3YAG1"/>
<sequence>MTPQPEPGVGAVADLGETGRPREGHDNDEQGHHEHGNARGRAHTHVTPGDTYNVDSDEFSDSDESLLEDEYAALVDEADAGLSADEIATLVAKLKEDGLVRFLREYLAAGHSLRALLLGLGIVPPRYLRDAGTPDLALLPFAKVALSRVLRRRAKLAEYNSVSDALGLLRSAKRIMVLSGAGISTSCGIPDFRSATGLYATLQAEGKYDLDDPQQMFDIAYFRQHPMVFYSFAKQIYPSNFVPSPCHRWIRLLEERGVLLRNYTQNIDTLESLAGVRRVLQCHGSFRTASCLRCKATVPGEAIEEYIMEQRIPYCPSCSAERDAQMAAARAAHKAKMEKKKGWDTDGESDDDSDFDPWERGEPGIIKPDIVFFGQALESAFDEHLFRDRDEVDLLVVIGTSLKVAPVSEVLSHIPHSVPQIFINLTPVTHMRPDIMLLGDADSIVSYLSRELGWELPSPREPLAVAPDDAVWVDGEGEWAHVHMLRSRAEAEAMALSGQTLRLSVGDDESDSDSDGDEDGAQPEREGDGPDEGEGGLRPPTMRRSSSSHSDRPVKRSRMGSPASGGSEDMEHKRSRVATPALDATVPHAIGPSSPDAVGQSAASDA</sequence>
<dbReference type="InterPro" id="IPR029035">
    <property type="entry name" value="DHS-like_NAD/FAD-binding_dom"/>
</dbReference>
<dbReference type="EMBL" id="BTCM01000001">
    <property type="protein sequence ID" value="GMK54684.1"/>
    <property type="molecule type" value="Genomic_DNA"/>
</dbReference>
<proteinExistence type="inferred from homology"/>
<dbReference type="InterPro" id="IPR003000">
    <property type="entry name" value="Sirtuin"/>
</dbReference>
<evidence type="ECO:0000256" key="10">
    <source>
        <dbReference type="PROSITE-ProRule" id="PRU00236"/>
    </source>
</evidence>
<dbReference type="GO" id="GO:0005634">
    <property type="term" value="C:nucleus"/>
    <property type="evidence" value="ECO:0007669"/>
    <property type="project" value="TreeGrafter"/>
</dbReference>
<keyword evidence="7" id="KW-0809">Transit peptide</keyword>
<keyword evidence="9" id="KW-0496">Mitochondrion</keyword>
<dbReference type="Pfam" id="PF02146">
    <property type="entry name" value="SIR2"/>
    <property type="match status" value="1"/>
</dbReference>